<feature type="signal peptide" evidence="2">
    <location>
        <begin position="1"/>
        <end position="21"/>
    </location>
</feature>
<evidence type="ECO:0000259" key="3">
    <source>
        <dbReference type="Pfam" id="PF12697"/>
    </source>
</evidence>
<feature type="region of interest" description="Disordered" evidence="1">
    <location>
        <begin position="380"/>
        <end position="417"/>
    </location>
</feature>
<reference evidence="5" key="1">
    <citation type="journal article" date="2019" name="Int. J. Syst. Evol. Microbiol.">
        <title>The Global Catalogue of Microorganisms (GCM) 10K type strain sequencing project: providing services to taxonomists for standard genome sequencing and annotation.</title>
        <authorList>
            <consortium name="The Broad Institute Genomics Platform"/>
            <consortium name="The Broad Institute Genome Sequencing Center for Infectious Disease"/>
            <person name="Wu L."/>
            <person name="Ma J."/>
        </authorList>
    </citation>
    <scope>NUCLEOTIDE SEQUENCE [LARGE SCALE GENOMIC DNA]</scope>
    <source>
        <strain evidence="5">JCM 10671</strain>
    </source>
</reference>
<accession>A0ABP3S7B0</accession>
<protein>
    <submittedName>
        <fullName evidence="4">Alpha/beta hydrolase</fullName>
    </submittedName>
</protein>
<dbReference type="Proteomes" id="UP001500957">
    <property type="component" value="Unassembled WGS sequence"/>
</dbReference>
<keyword evidence="5" id="KW-1185">Reference proteome</keyword>
<dbReference type="GO" id="GO:0016787">
    <property type="term" value="F:hydrolase activity"/>
    <property type="evidence" value="ECO:0007669"/>
    <property type="project" value="UniProtKB-KW"/>
</dbReference>
<keyword evidence="4" id="KW-0378">Hydrolase</keyword>
<dbReference type="InterPro" id="IPR000073">
    <property type="entry name" value="AB_hydrolase_1"/>
</dbReference>
<dbReference type="Gene3D" id="3.40.50.1820">
    <property type="entry name" value="alpha/beta hydrolase"/>
    <property type="match status" value="1"/>
</dbReference>
<name>A0ABP3S7B0_9ACTN</name>
<dbReference type="EMBL" id="BAAAHE010000030">
    <property type="protein sequence ID" value="GAA0628144.1"/>
    <property type="molecule type" value="Genomic_DNA"/>
</dbReference>
<keyword evidence="2" id="KW-0732">Signal</keyword>
<dbReference type="Pfam" id="PF12697">
    <property type="entry name" value="Abhydrolase_6"/>
    <property type="match status" value="1"/>
</dbReference>
<evidence type="ECO:0000313" key="5">
    <source>
        <dbReference type="Proteomes" id="UP001500957"/>
    </source>
</evidence>
<gene>
    <name evidence="4" type="ORF">GCM10009547_34740</name>
</gene>
<dbReference type="InterPro" id="IPR029058">
    <property type="entry name" value="AB_hydrolase_fold"/>
</dbReference>
<feature type="chain" id="PRO_5045828526" evidence="2">
    <location>
        <begin position="22"/>
        <end position="417"/>
    </location>
</feature>
<dbReference type="SUPFAM" id="SSF53474">
    <property type="entry name" value="alpha/beta-Hydrolases"/>
    <property type="match status" value="1"/>
</dbReference>
<dbReference type="RefSeq" id="WP_344607046.1">
    <property type="nucleotide sequence ID" value="NZ_BAAAHE010000030.1"/>
</dbReference>
<comment type="caution">
    <text evidence="4">The sequence shown here is derived from an EMBL/GenBank/DDBJ whole genome shotgun (WGS) entry which is preliminary data.</text>
</comment>
<organism evidence="4 5">
    <name type="scientific">Sporichthya brevicatena</name>
    <dbReference type="NCBI Taxonomy" id="171442"/>
    <lineage>
        <taxon>Bacteria</taxon>
        <taxon>Bacillati</taxon>
        <taxon>Actinomycetota</taxon>
        <taxon>Actinomycetes</taxon>
        <taxon>Sporichthyales</taxon>
        <taxon>Sporichthyaceae</taxon>
        <taxon>Sporichthya</taxon>
    </lineage>
</organism>
<proteinExistence type="predicted"/>
<evidence type="ECO:0000256" key="2">
    <source>
        <dbReference type="SAM" id="SignalP"/>
    </source>
</evidence>
<evidence type="ECO:0000313" key="4">
    <source>
        <dbReference type="EMBL" id="GAA0628144.1"/>
    </source>
</evidence>
<feature type="domain" description="AB hydrolase-1" evidence="3">
    <location>
        <begin position="64"/>
        <end position="362"/>
    </location>
</feature>
<sequence length="417" mass="45352">MRHTVAGAAALTLLAPGTAIAAEAGPSCRQVEVAVALTEGGPKDQRIVGDLCEPKGVRATAIQLLVHGITYDAGYWSFPDRTGGTDRYNYVASANRAGFATLAIDRVGSTRSSKPLSTDLTIDSNAHSVHEVVQAIRTGEIRRSDGRRFSKVVYVGHSYGTWTGWFEVGRYSDVDAAVFTAASSKGAPTALANALGNMYPAMFDEKFRDAGLDPGYLTTLPNTRYKSFYAPAEADPEVIAHDEATKSTVTFSELAKFRDILTTKHDIRVPVLLVAGEQDSLFCRENFHPFPAGAQLDTATRPYEDRTLPETGDVTGLRFGATQCDTPEELIADERRHLGAYLPVLDAYVLPGAGHDLNQAPRAREFFDFTQRWIRAQLGRTPRSNGSDALGQPVPQNREDLVPQRDAVLAAREHDQA</sequence>
<evidence type="ECO:0000256" key="1">
    <source>
        <dbReference type="SAM" id="MobiDB-lite"/>
    </source>
</evidence>